<dbReference type="NCBIfam" id="TIGR03901">
    <property type="entry name" value="MYXO-CTERM"/>
    <property type="match status" value="1"/>
</dbReference>
<dbReference type="InterPro" id="IPR024038">
    <property type="entry name" value="MYXO-CTERM"/>
</dbReference>
<feature type="signal peptide" evidence="2">
    <location>
        <begin position="1"/>
        <end position="27"/>
    </location>
</feature>
<keyword evidence="4" id="KW-1185">Reference proteome</keyword>
<keyword evidence="2" id="KW-0732">Signal</keyword>
<protein>
    <submittedName>
        <fullName evidence="3">MYXO-CTERM domain-containing protein</fullName>
    </submittedName>
</protein>
<feature type="compositionally biased region" description="Low complexity" evidence="1">
    <location>
        <begin position="249"/>
        <end position="258"/>
    </location>
</feature>
<evidence type="ECO:0000256" key="1">
    <source>
        <dbReference type="SAM" id="MobiDB-lite"/>
    </source>
</evidence>
<dbReference type="SUPFAM" id="SSF52317">
    <property type="entry name" value="Class I glutamine amidotransferase-like"/>
    <property type="match status" value="1"/>
</dbReference>
<feature type="region of interest" description="Disordered" evidence="1">
    <location>
        <begin position="234"/>
        <end position="342"/>
    </location>
</feature>
<gene>
    <name evidence="3" type="ORF">SAMN02745121_08144</name>
</gene>
<reference evidence="4" key="1">
    <citation type="submission" date="2016-10" db="EMBL/GenBank/DDBJ databases">
        <authorList>
            <person name="Varghese N."/>
            <person name="Submissions S."/>
        </authorList>
    </citation>
    <scope>NUCLEOTIDE SEQUENCE [LARGE SCALE GENOMIC DNA]</scope>
    <source>
        <strain evidence="4">ATCC 25963</strain>
    </source>
</reference>
<accession>A0A1I2HRS6</accession>
<dbReference type="Proteomes" id="UP000199400">
    <property type="component" value="Unassembled WGS sequence"/>
</dbReference>
<sequence>MRTRAASRTLALLVSTTVLLAVAEVRAADRGAFIWDGEYWGFDYAAFEQGLASGGADPVERAPQLPADLSAYNLVIVVLPSTAPGPAEVGALTEFVDRGGALMLVSDYGGYSPEPSGIFNDVLLPEFGVEARFASGTSYACSDAAILHPHPLTTGLTVFHSSAPDFVVPGPSTQVVVETPDSEPFLGVERNVILLADSNPINTAICLPEETNIPFFANLPAFACDVDGDGVANASCDGDDPDDLDPAVTEPGQESTGGETTGSGTTGDATSGETGDATGDTTGDEPTGGEPTGGAGSSTAPTSADPTDGPEPTSAGSATTSSSIDEESGCGCRGAGDGRSGGWLVLLGLALRRRRQ</sequence>
<proteinExistence type="predicted"/>
<feature type="compositionally biased region" description="Low complexity" evidence="1">
    <location>
        <begin position="313"/>
        <end position="323"/>
    </location>
</feature>
<evidence type="ECO:0000313" key="4">
    <source>
        <dbReference type="Proteomes" id="UP000199400"/>
    </source>
</evidence>
<name>A0A1I2HRS6_9BACT</name>
<dbReference type="EMBL" id="FOMX01000046">
    <property type="protein sequence ID" value="SFF32238.1"/>
    <property type="molecule type" value="Genomic_DNA"/>
</dbReference>
<feature type="chain" id="PRO_5011670033" evidence="2">
    <location>
        <begin position="28"/>
        <end position="356"/>
    </location>
</feature>
<dbReference type="RefSeq" id="WP_096327633.1">
    <property type="nucleotide sequence ID" value="NZ_FOMX01000046.1"/>
</dbReference>
<evidence type="ECO:0000313" key="3">
    <source>
        <dbReference type="EMBL" id="SFF32238.1"/>
    </source>
</evidence>
<evidence type="ECO:0000256" key="2">
    <source>
        <dbReference type="SAM" id="SignalP"/>
    </source>
</evidence>
<dbReference type="AlphaFoldDB" id="A0A1I2HRS6"/>
<feature type="compositionally biased region" description="Low complexity" evidence="1">
    <location>
        <begin position="266"/>
        <end position="289"/>
    </location>
</feature>
<organism evidence="3 4">
    <name type="scientific">Nannocystis exedens</name>
    <dbReference type="NCBI Taxonomy" id="54"/>
    <lineage>
        <taxon>Bacteria</taxon>
        <taxon>Pseudomonadati</taxon>
        <taxon>Myxococcota</taxon>
        <taxon>Polyangia</taxon>
        <taxon>Nannocystales</taxon>
        <taxon>Nannocystaceae</taxon>
        <taxon>Nannocystis</taxon>
    </lineage>
</organism>
<dbReference type="InterPro" id="IPR029062">
    <property type="entry name" value="Class_I_gatase-like"/>
</dbReference>
<feature type="compositionally biased region" description="Gly residues" evidence="1">
    <location>
        <begin position="331"/>
        <end position="341"/>
    </location>
</feature>